<feature type="non-terminal residue" evidence="1">
    <location>
        <position position="63"/>
    </location>
</feature>
<evidence type="ECO:0000313" key="3">
    <source>
        <dbReference type="Proteomes" id="UP000625711"/>
    </source>
</evidence>
<gene>
    <name evidence="2" type="ORF">GWI33_009657</name>
    <name evidence="1" type="ORF">GWI33_009744</name>
</gene>
<dbReference type="Proteomes" id="UP000625711">
    <property type="component" value="Unassembled WGS sequence"/>
</dbReference>
<accession>A0A834MEF7</accession>
<sequence>MAFCACAFAIISVLVTIVGLIIFKLKAKQSVPVLDPEEYWGPGEKPNQNDLTIKDFKIQISQQ</sequence>
<reference evidence="1" key="1">
    <citation type="submission" date="2020-08" db="EMBL/GenBank/DDBJ databases">
        <title>Genome sequencing and assembly of the red palm weevil Rhynchophorus ferrugineus.</title>
        <authorList>
            <person name="Dias G.B."/>
            <person name="Bergman C.M."/>
            <person name="Manee M."/>
        </authorList>
    </citation>
    <scope>NUCLEOTIDE SEQUENCE</scope>
    <source>
        <strain evidence="1">AA-2017</strain>
        <tissue evidence="1">Whole larva</tissue>
    </source>
</reference>
<organism evidence="1 3">
    <name type="scientific">Rhynchophorus ferrugineus</name>
    <name type="common">Red palm weevil</name>
    <name type="synonym">Curculio ferrugineus</name>
    <dbReference type="NCBI Taxonomy" id="354439"/>
    <lineage>
        <taxon>Eukaryota</taxon>
        <taxon>Metazoa</taxon>
        <taxon>Ecdysozoa</taxon>
        <taxon>Arthropoda</taxon>
        <taxon>Hexapoda</taxon>
        <taxon>Insecta</taxon>
        <taxon>Pterygota</taxon>
        <taxon>Neoptera</taxon>
        <taxon>Endopterygota</taxon>
        <taxon>Coleoptera</taxon>
        <taxon>Polyphaga</taxon>
        <taxon>Cucujiformia</taxon>
        <taxon>Curculionidae</taxon>
        <taxon>Dryophthorinae</taxon>
        <taxon>Rhynchophorus</taxon>
    </lineage>
</organism>
<dbReference type="EMBL" id="JAACXV010005065">
    <property type="protein sequence ID" value="KAF7276915.1"/>
    <property type="molecule type" value="Genomic_DNA"/>
</dbReference>
<keyword evidence="3" id="KW-1185">Reference proteome</keyword>
<evidence type="ECO:0000313" key="2">
    <source>
        <dbReference type="EMBL" id="KAF7276915.1"/>
    </source>
</evidence>
<name>A0A834MEF7_RHYFE</name>
<dbReference type="EMBL" id="JAACXV010005398">
    <property type="protein sequence ID" value="KAF7276825.1"/>
    <property type="molecule type" value="Genomic_DNA"/>
</dbReference>
<proteinExistence type="predicted"/>
<comment type="caution">
    <text evidence="1">The sequence shown here is derived from an EMBL/GenBank/DDBJ whole genome shotgun (WGS) entry which is preliminary data.</text>
</comment>
<protein>
    <submittedName>
        <fullName evidence="1">Uncharacterized protein</fullName>
    </submittedName>
</protein>
<dbReference type="AlphaFoldDB" id="A0A834MEF7"/>
<evidence type="ECO:0000313" key="1">
    <source>
        <dbReference type="EMBL" id="KAF7276825.1"/>
    </source>
</evidence>